<dbReference type="PANTHER" id="PTHR21310">
    <property type="entry name" value="AMINOGLYCOSIDE PHOSPHOTRANSFERASE-RELATED-RELATED"/>
    <property type="match status" value="1"/>
</dbReference>
<gene>
    <name evidence="2" type="ORF">PENSOL_c032G10489</name>
</gene>
<feature type="domain" description="Aminoglycoside phosphotransferase" evidence="1">
    <location>
        <begin position="68"/>
        <end position="313"/>
    </location>
</feature>
<dbReference type="Pfam" id="PF01636">
    <property type="entry name" value="APH"/>
    <property type="match status" value="1"/>
</dbReference>
<evidence type="ECO:0000313" key="2">
    <source>
        <dbReference type="EMBL" id="OQD93442.1"/>
    </source>
</evidence>
<dbReference type="SUPFAM" id="SSF56112">
    <property type="entry name" value="Protein kinase-like (PK-like)"/>
    <property type="match status" value="1"/>
</dbReference>
<dbReference type="InterPro" id="IPR011009">
    <property type="entry name" value="Kinase-like_dom_sf"/>
</dbReference>
<name>A0A1V6QWT5_9EURO</name>
<organism evidence="2 3">
    <name type="scientific">Penicillium solitum</name>
    <dbReference type="NCBI Taxonomy" id="60172"/>
    <lineage>
        <taxon>Eukaryota</taxon>
        <taxon>Fungi</taxon>
        <taxon>Dikarya</taxon>
        <taxon>Ascomycota</taxon>
        <taxon>Pezizomycotina</taxon>
        <taxon>Eurotiomycetes</taxon>
        <taxon>Eurotiomycetidae</taxon>
        <taxon>Eurotiales</taxon>
        <taxon>Aspergillaceae</taxon>
        <taxon>Penicillium</taxon>
    </lineage>
</organism>
<evidence type="ECO:0000259" key="1">
    <source>
        <dbReference type="Pfam" id="PF01636"/>
    </source>
</evidence>
<accession>A0A1V6QWT5</accession>
<protein>
    <recommendedName>
        <fullName evidence="1">Aminoglycoside phosphotransferase domain-containing protein</fullName>
    </recommendedName>
</protein>
<reference evidence="3" key="1">
    <citation type="journal article" date="2017" name="Nat. Microbiol.">
        <title>Global analysis of biosynthetic gene clusters reveals vast potential of secondary metabolite production in Penicillium species.</title>
        <authorList>
            <person name="Nielsen J.C."/>
            <person name="Grijseels S."/>
            <person name="Prigent S."/>
            <person name="Ji B."/>
            <person name="Dainat J."/>
            <person name="Nielsen K.F."/>
            <person name="Frisvad J.C."/>
            <person name="Workman M."/>
            <person name="Nielsen J."/>
        </authorList>
    </citation>
    <scope>NUCLEOTIDE SEQUENCE [LARGE SCALE GENOMIC DNA]</scope>
    <source>
        <strain evidence="3">IBT 29525</strain>
    </source>
</reference>
<comment type="caution">
    <text evidence="2">The sequence shown here is derived from an EMBL/GenBank/DDBJ whole genome shotgun (WGS) entry which is preliminary data.</text>
</comment>
<dbReference type="EMBL" id="MDYO01000032">
    <property type="protein sequence ID" value="OQD93442.1"/>
    <property type="molecule type" value="Genomic_DNA"/>
</dbReference>
<dbReference type="PANTHER" id="PTHR21310:SF37">
    <property type="entry name" value="AMINOGLYCOSIDE PHOSPHOTRANSFERASE DOMAIN-CONTAINING PROTEIN"/>
    <property type="match status" value="1"/>
</dbReference>
<evidence type="ECO:0000313" key="3">
    <source>
        <dbReference type="Proteomes" id="UP000191612"/>
    </source>
</evidence>
<dbReference type="InterPro" id="IPR051678">
    <property type="entry name" value="AGP_Transferase"/>
</dbReference>
<keyword evidence="3" id="KW-1185">Reference proteome</keyword>
<dbReference type="AlphaFoldDB" id="A0A1V6QWT5"/>
<dbReference type="InterPro" id="IPR002575">
    <property type="entry name" value="Aminoglycoside_PTrfase"/>
</dbReference>
<sequence>MNCDSCLDMLGEVEREVWMGRIEQVRDDGTLSAWVTTLLPGKPSCHLDPRSIKGSYNLCQKLYAEDGKAYMLRFPLASGVSSDYADEKVAMEIEAIDLIRKKTTIPVPKIYAWGLAKANPFGLGPFMLMEFIPGVYLPNKLCGDRSEGLQEDIPDRDVEFIYRQVANFMLQLFAIDFPRIGSLPTPVTGFPVPIRPLTQKVHNILEGGGVNTFGDRTQGFLTTSEYFHHTINQDKQQLRDQLNSVPEEEEGETNFGSLEILESMIPEMVNKDYDQGPFKLICDDLSPSNMIVRSQDDLTIVGVVDLEWVYAGPAQLFASAPWWLLFNRPIDDNWDVIDGEPPKMAKRYFRHFEMFKRILDEEEGKLPESQKEVSKLVAWSEDSGAMWFHMLVSNGFFGSTMFPCFQLQQRVGAEKWEEQIVKVFDQKEPGELLDKKPGELKLYNKRLETVQEIRYWLECEAITKENFIVRVRNLLAEEASEEIEEPSLLERWVRPWL</sequence>
<proteinExistence type="predicted"/>
<dbReference type="Proteomes" id="UP000191612">
    <property type="component" value="Unassembled WGS sequence"/>
</dbReference>